<dbReference type="AlphaFoldDB" id="W7XTV4"/>
<dbReference type="InterPro" id="IPR052016">
    <property type="entry name" value="Bact_Sigma-Reg"/>
</dbReference>
<dbReference type="eggNOG" id="COG2208">
    <property type="taxonomic scope" value="Bacteria"/>
</dbReference>
<evidence type="ECO:0000256" key="3">
    <source>
        <dbReference type="SAM" id="Phobius"/>
    </source>
</evidence>
<dbReference type="Gene3D" id="3.60.40.10">
    <property type="entry name" value="PPM-type phosphatase domain"/>
    <property type="match status" value="1"/>
</dbReference>
<feature type="domain" description="PPM-type phosphatase" evidence="4">
    <location>
        <begin position="437"/>
        <end position="636"/>
    </location>
</feature>
<dbReference type="SMART" id="SM00028">
    <property type="entry name" value="TPR"/>
    <property type="match status" value="3"/>
</dbReference>
<feature type="transmembrane region" description="Helical" evidence="3">
    <location>
        <begin position="319"/>
        <end position="341"/>
    </location>
</feature>
<dbReference type="InterPro" id="IPR019734">
    <property type="entry name" value="TPR_rpt"/>
</dbReference>
<reference evidence="6 7" key="1">
    <citation type="journal article" date="2014" name="Genome Announc.">
        <title>Draft Genome Sequence of Cytophaga fermentans JCM 21142T, a Facultative Anaerobe Isolated from Marine Mud.</title>
        <authorList>
            <person name="Starns D."/>
            <person name="Oshima K."/>
            <person name="Suda W."/>
            <person name="Iino T."/>
            <person name="Yuki M."/>
            <person name="Inoue J."/>
            <person name="Kitamura K."/>
            <person name="Iida T."/>
            <person name="Darby A."/>
            <person name="Hattori M."/>
            <person name="Ohkuma M."/>
        </authorList>
    </citation>
    <scope>NUCLEOTIDE SEQUENCE [LARGE SCALE GENOMIC DNA]</scope>
    <source>
        <strain evidence="6 7">JCM 21142</strain>
    </source>
</reference>
<organism evidence="6 7">
    <name type="scientific">Saccharicrinis fermentans DSM 9555 = JCM 21142</name>
    <dbReference type="NCBI Taxonomy" id="869213"/>
    <lineage>
        <taxon>Bacteria</taxon>
        <taxon>Pseudomonadati</taxon>
        <taxon>Bacteroidota</taxon>
        <taxon>Bacteroidia</taxon>
        <taxon>Marinilabiliales</taxon>
        <taxon>Marinilabiliaceae</taxon>
        <taxon>Saccharicrinis</taxon>
    </lineage>
</organism>
<dbReference type="Pfam" id="PF12862">
    <property type="entry name" value="ANAPC5"/>
    <property type="match status" value="1"/>
</dbReference>
<dbReference type="EMBL" id="BAMD01000001">
    <property type="protein sequence ID" value="GAF01430.1"/>
    <property type="molecule type" value="Genomic_DNA"/>
</dbReference>
<evidence type="ECO:0000313" key="6">
    <source>
        <dbReference type="EMBL" id="GAF01430.1"/>
    </source>
</evidence>
<name>W7XTV4_9BACT</name>
<feature type="domain" description="Anaphase-promoting complex subunit 5" evidence="5">
    <location>
        <begin position="150"/>
        <end position="195"/>
    </location>
</feature>
<dbReference type="STRING" id="869213.GCA_000517085_04445"/>
<dbReference type="Pfam" id="PF13424">
    <property type="entry name" value="TPR_12"/>
    <property type="match status" value="1"/>
</dbReference>
<keyword evidence="3" id="KW-0472">Membrane</keyword>
<keyword evidence="3" id="KW-0812">Transmembrane</keyword>
<keyword evidence="3" id="KW-1133">Transmembrane helix</keyword>
<dbReference type="eggNOG" id="COG0457">
    <property type="taxonomic scope" value="Bacteria"/>
</dbReference>
<proteinExistence type="predicted"/>
<dbReference type="Pfam" id="PF07228">
    <property type="entry name" value="SpoIIE"/>
    <property type="match status" value="1"/>
</dbReference>
<keyword evidence="2" id="KW-0175">Coiled coil</keyword>
<dbReference type="InterPro" id="IPR036457">
    <property type="entry name" value="PPM-type-like_dom_sf"/>
</dbReference>
<dbReference type="InterPro" id="IPR001932">
    <property type="entry name" value="PPM-type_phosphatase-like_dom"/>
</dbReference>
<sequence length="644" mass="73949">MSFVLFNRIVSCPWPSKSRTYFLFFLVLFTHLLQYADAQDAIYDANGEEINVEAYFSKAEENIALGDIKEATRYINAVAEGYWNKKDYYKAIEYYIRSIKLNSEIGNESGIGAISCNLGMIHADLQDYETSLKYFNTAISIRKKLKETNGLISAHINASVVLNKLERYAESIENLEDALLLATENSDADQMKSCYGMLAETYEKQGDGEKMIAYYNLYRTFHELVERSKRQDVLEKAREAELKAQNLASQKRIKELELINAQQKLAEQKKLLTQKDTVYNQLMLEHSKSELANALINNYLQLKDLKISQSTEKLKREEIFVRVLSILVLTVLTLLLLLFYFHQQKRKSNKVLSKQNAEINRQHHEILEQQKELERYYNIISLRNEHITSSINYAKLIQQAVLGKKSDISALFKDAFIFFRPKDIVSGDFYWFKKVNGYAMLAVADCTGHGVPGALMSMLGINLINQITNSGIHEVDAILEQLSIGVNKALNENVNMVSSDGMDISLLCIDEKNKQMYFSGAKHNLYYIQDKKLKVLKGDRCSIGSYGASHFKTKRFTKYQVDISLPTSIYAFSDGIVDQFNESDDKKFMRSRLRSLLLRIYTKTGAEQKALISKTFNDWKGRQTQTDDVLLIGVNWQPIHEVMM</sequence>
<dbReference type="InterPro" id="IPR011990">
    <property type="entry name" value="TPR-like_helical_dom_sf"/>
</dbReference>
<protein>
    <submittedName>
        <fullName evidence="6">Stage II sporulation protein E</fullName>
    </submittedName>
</protein>
<feature type="coiled-coil region" evidence="2">
    <location>
        <begin position="158"/>
        <end position="185"/>
    </location>
</feature>
<keyword evidence="1" id="KW-0378">Hydrolase</keyword>
<dbReference type="Proteomes" id="UP000019402">
    <property type="component" value="Unassembled WGS sequence"/>
</dbReference>
<evidence type="ECO:0000259" key="4">
    <source>
        <dbReference type="Pfam" id="PF07228"/>
    </source>
</evidence>
<accession>W7XTV4</accession>
<dbReference type="PANTHER" id="PTHR43156:SF9">
    <property type="entry name" value="HAMP DOMAIN-CONTAINING PROTEIN"/>
    <property type="match status" value="1"/>
</dbReference>
<evidence type="ECO:0000313" key="7">
    <source>
        <dbReference type="Proteomes" id="UP000019402"/>
    </source>
</evidence>
<dbReference type="PANTHER" id="PTHR43156">
    <property type="entry name" value="STAGE II SPORULATION PROTEIN E-RELATED"/>
    <property type="match status" value="1"/>
</dbReference>
<evidence type="ECO:0000256" key="1">
    <source>
        <dbReference type="ARBA" id="ARBA00022801"/>
    </source>
</evidence>
<dbReference type="Gene3D" id="1.25.40.10">
    <property type="entry name" value="Tetratricopeptide repeat domain"/>
    <property type="match status" value="1"/>
</dbReference>
<keyword evidence="7" id="KW-1185">Reference proteome</keyword>
<dbReference type="SUPFAM" id="SSF48452">
    <property type="entry name" value="TPR-like"/>
    <property type="match status" value="1"/>
</dbReference>
<gene>
    <name evidence="6" type="ORF">JCM21142_37</name>
</gene>
<feature type="coiled-coil region" evidence="2">
    <location>
        <begin position="230"/>
        <end position="271"/>
    </location>
</feature>
<comment type="caution">
    <text evidence="6">The sequence shown here is derived from an EMBL/GenBank/DDBJ whole genome shotgun (WGS) entry which is preliminary data.</text>
</comment>
<dbReference type="GO" id="GO:0016791">
    <property type="term" value="F:phosphatase activity"/>
    <property type="evidence" value="ECO:0007669"/>
    <property type="project" value="TreeGrafter"/>
</dbReference>
<evidence type="ECO:0000259" key="5">
    <source>
        <dbReference type="Pfam" id="PF12862"/>
    </source>
</evidence>
<dbReference type="InterPro" id="IPR026000">
    <property type="entry name" value="Apc5_dom"/>
</dbReference>
<evidence type="ECO:0000256" key="2">
    <source>
        <dbReference type="SAM" id="Coils"/>
    </source>
</evidence>